<evidence type="ECO:0000313" key="1">
    <source>
        <dbReference type="EMBL" id="VFU52741.1"/>
    </source>
</evidence>
<dbReference type="Gene3D" id="3.40.50.2000">
    <property type="entry name" value="Glycogen Phosphorylase B"/>
    <property type="match status" value="2"/>
</dbReference>
<dbReference type="SUPFAM" id="SSF53756">
    <property type="entry name" value="UDP-Glycosyltransferase/glycogen phosphorylase"/>
    <property type="match status" value="1"/>
</dbReference>
<sequence length="232" mass="26699">MIPFLEFKLASKGIRVSFISTPINLQRLPPVPSNLANHLKFVEVLLPSVDGLPENCQATIDNGDGKIRTRDRWVNKALYPQMRMKPEDFTVVPEWIPFPSLVAHRPDRAAVMFHNMNSPDVSVRSCRKFEGAYVDLLEELYQKPVFPVGLLKIREYKMPVQQVHELAHGIELSKLSFIWILRKTEGLDISELLQTGFLIRTSDRGIVSDREIFANYIEEFINYFSTIRKGKV</sequence>
<proteinExistence type="predicted"/>
<dbReference type="EMBL" id="CAADRP010001807">
    <property type="protein sequence ID" value="VFU52741.1"/>
    <property type="molecule type" value="Genomic_DNA"/>
</dbReference>
<dbReference type="GO" id="GO:0008194">
    <property type="term" value="F:UDP-glycosyltransferase activity"/>
    <property type="evidence" value="ECO:0007669"/>
    <property type="project" value="UniProtKB-ARBA"/>
</dbReference>
<dbReference type="PANTHER" id="PTHR48044:SF42">
    <property type="entry name" value="GLYCOSYLTRANSFERASE"/>
    <property type="match status" value="1"/>
</dbReference>
<name>A0A6N2MFB9_SALVM</name>
<protein>
    <submittedName>
        <fullName evidence="1">Uncharacterized protein</fullName>
    </submittedName>
</protein>
<dbReference type="PANTHER" id="PTHR48044">
    <property type="entry name" value="GLYCOSYLTRANSFERASE"/>
    <property type="match status" value="1"/>
</dbReference>
<reference evidence="1" key="1">
    <citation type="submission" date="2019-03" db="EMBL/GenBank/DDBJ databases">
        <authorList>
            <person name="Mank J."/>
            <person name="Almeida P."/>
        </authorList>
    </citation>
    <scope>NUCLEOTIDE SEQUENCE</scope>
    <source>
        <strain evidence="1">78183</strain>
    </source>
</reference>
<accession>A0A6N2MFB9</accession>
<gene>
    <name evidence="1" type="ORF">SVIM_LOCUS363880</name>
</gene>
<dbReference type="GO" id="GO:1901135">
    <property type="term" value="P:carbohydrate derivative metabolic process"/>
    <property type="evidence" value="ECO:0007669"/>
    <property type="project" value="UniProtKB-ARBA"/>
</dbReference>
<dbReference type="AlphaFoldDB" id="A0A6N2MFB9"/>
<organism evidence="1">
    <name type="scientific">Salix viminalis</name>
    <name type="common">Common osier</name>
    <name type="synonym">Basket willow</name>
    <dbReference type="NCBI Taxonomy" id="40686"/>
    <lineage>
        <taxon>Eukaryota</taxon>
        <taxon>Viridiplantae</taxon>
        <taxon>Streptophyta</taxon>
        <taxon>Embryophyta</taxon>
        <taxon>Tracheophyta</taxon>
        <taxon>Spermatophyta</taxon>
        <taxon>Magnoliopsida</taxon>
        <taxon>eudicotyledons</taxon>
        <taxon>Gunneridae</taxon>
        <taxon>Pentapetalae</taxon>
        <taxon>rosids</taxon>
        <taxon>fabids</taxon>
        <taxon>Malpighiales</taxon>
        <taxon>Salicaceae</taxon>
        <taxon>Saliceae</taxon>
        <taxon>Salix</taxon>
    </lineage>
</organism>